<evidence type="ECO:0000259" key="1">
    <source>
        <dbReference type="Pfam" id="PF00144"/>
    </source>
</evidence>
<organism evidence="2 3">
    <name type="scientific">PS1 clade bacterium</name>
    <dbReference type="NCBI Taxonomy" id="2175152"/>
    <lineage>
        <taxon>Bacteria</taxon>
        <taxon>Pseudomonadati</taxon>
        <taxon>Pseudomonadota</taxon>
        <taxon>Alphaproteobacteria</taxon>
        <taxon>PS1 clade</taxon>
    </lineage>
</organism>
<dbReference type="EMBL" id="JADHOK010000009">
    <property type="protein sequence ID" value="MBL6761363.1"/>
    <property type="molecule type" value="Genomic_DNA"/>
</dbReference>
<name>A0A937HJF9_9PROT</name>
<dbReference type="SUPFAM" id="SSF56601">
    <property type="entry name" value="beta-lactamase/transpeptidase-like"/>
    <property type="match status" value="1"/>
</dbReference>
<protein>
    <submittedName>
        <fullName evidence="2">Beta-lactamase family protein</fullName>
    </submittedName>
</protein>
<dbReference type="Proteomes" id="UP000785783">
    <property type="component" value="Unassembled WGS sequence"/>
</dbReference>
<dbReference type="AlphaFoldDB" id="A0A937HJF9"/>
<evidence type="ECO:0000313" key="3">
    <source>
        <dbReference type="Proteomes" id="UP000785783"/>
    </source>
</evidence>
<evidence type="ECO:0000313" key="2">
    <source>
        <dbReference type="EMBL" id="MBL6761363.1"/>
    </source>
</evidence>
<gene>
    <name evidence="2" type="ORF">ISQ19_01550</name>
</gene>
<dbReference type="PANTHER" id="PTHR43283">
    <property type="entry name" value="BETA-LACTAMASE-RELATED"/>
    <property type="match status" value="1"/>
</dbReference>
<dbReference type="Gene3D" id="3.40.710.10">
    <property type="entry name" value="DD-peptidase/beta-lactamase superfamily"/>
    <property type="match status" value="1"/>
</dbReference>
<dbReference type="Pfam" id="PF00144">
    <property type="entry name" value="Beta-lactamase"/>
    <property type="match status" value="1"/>
</dbReference>
<dbReference type="PANTHER" id="PTHR43283:SF3">
    <property type="entry name" value="BETA-LACTAMASE FAMILY PROTEIN (AFU_ORTHOLOGUE AFUA_5G07500)"/>
    <property type="match status" value="1"/>
</dbReference>
<dbReference type="InterPro" id="IPR012338">
    <property type="entry name" value="Beta-lactam/transpept-like"/>
</dbReference>
<accession>A0A937HJF9</accession>
<feature type="domain" description="Beta-lactamase-related" evidence="1">
    <location>
        <begin position="25"/>
        <end position="394"/>
    </location>
</feature>
<proteinExistence type="predicted"/>
<comment type="caution">
    <text evidence="2">The sequence shown here is derived from an EMBL/GenBank/DDBJ whole genome shotgun (WGS) entry which is preliminary data.</text>
</comment>
<dbReference type="InterPro" id="IPR050789">
    <property type="entry name" value="Diverse_Enzym_Activities"/>
</dbReference>
<reference evidence="2" key="1">
    <citation type="submission" date="2020-10" db="EMBL/GenBank/DDBJ databases">
        <title>Microbiome of the Black Sea water column analyzed by genome centric metagenomics.</title>
        <authorList>
            <person name="Cabello-Yeves P.J."/>
            <person name="Callieri C."/>
            <person name="Picazo A."/>
            <person name="Mehrshad M."/>
            <person name="Haro-Moreno J.M."/>
            <person name="Roda-Garcia J."/>
            <person name="Dzembekova N."/>
            <person name="Slabakova V."/>
            <person name="Slabakova N."/>
            <person name="Moncheva S."/>
            <person name="Rodriguez-Valera F."/>
        </authorList>
    </citation>
    <scope>NUCLEOTIDE SEQUENCE</scope>
    <source>
        <strain evidence="2">BS307-5m-G5</strain>
    </source>
</reference>
<sequence length="411" mass="45906">MTDYVFEDCEKLGFDRARLDAVPAFFSSYLERQKFAGISISVAREGKIALLSHQGRSAFDDGFELDDSAIFRIYSMTKPITSVAIMQLYEKSLIKLTDPITKFIPAFKNVKVFDDGTASEFTTRDPQRMINIHDLLTHQAGLTYDFMLEHPVDAMYRNQHINGARSEKLNLAELCEKLAEMPLLFSPGTAWNYSVATDVLGHIVELVSGKTLDVYFKEHILDPLGMVDSFFHIPDDKRARLMHNYSFDPIKRETTLADSPERTIYRPGRAFLSGGGGLLSTMEDYFKFADMLRRGGTGANGAYILNRTTVDKMSRNQLPHNRTLEAHGFGEFTEVAYPGTGFGLGLSVVMDSGVTVSTTSNGNTSWGGLASTIFWNDPVEDMTVIMMTQLMPAATYPLRPQLSQLVYAALK</sequence>
<dbReference type="InterPro" id="IPR001466">
    <property type="entry name" value="Beta-lactam-related"/>
</dbReference>